<dbReference type="InterPro" id="IPR045857">
    <property type="entry name" value="O16G_dom_2"/>
</dbReference>
<protein>
    <submittedName>
        <fullName evidence="4">Alpha-amylase</fullName>
    </submittedName>
</protein>
<evidence type="ECO:0000256" key="2">
    <source>
        <dbReference type="SAM" id="SignalP"/>
    </source>
</evidence>
<evidence type="ECO:0000313" key="4">
    <source>
        <dbReference type="EMBL" id="GGJ27226.1"/>
    </source>
</evidence>
<name>A0ABQ2CWE7_9DEIO</name>
<evidence type="ECO:0000313" key="5">
    <source>
        <dbReference type="Proteomes" id="UP000632222"/>
    </source>
</evidence>
<dbReference type="InterPro" id="IPR006047">
    <property type="entry name" value="GH13_cat_dom"/>
</dbReference>
<dbReference type="Gene3D" id="2.60.40.1180">
    <property type="entry name" value="Golgi alpha-mannosidase II"/>
    <property type="match status" value="1"/>
</dbReference>
<evidence type="ECO:0000256" key="1">
    <source>
        <dbReference type="ARBA" id="ARBA00008061"/>
    </source>
</evidence>
<feature type="signal peptide" evidence="2">
    <location>
        <begin position="1"/>
        <end position="24"/>
    </location>
</feature>
<dbReference type="InterPro" id="IPR013780">
    <property type="entry name" value="Glyco_hydro_b"/>
</dbReference>
<keyword evidence="5" id="KW-1185">Reference proteome</keyword>
<reference evidence="5" key="1">
    <citation type="journal article" date="2019" name="Int. J. Syst. Evol. Microbiol.">
        <title>The Global Catalogue of Microorganisms (GCM) 10K type strain sequencing project: providing services to taxonomists for standard genome sequencing and annotation.</title>
        <authorList>
            <consortium name="The Broad Institute Genomics Platform"/>
            <consortium name="The Broad Institute Genome Sequencing Center for Infectious Disease"/>
            <person name="Wu L."/>
            <person name="Ma J."/>
        </authorList>
    </citation>
    <scope>NUCLEOTIDE SEQUENCE [LARGE SCALE GENOMIC DNA]</scope>
    <source>
        <strain evidence="5">JCM 14370</strain>
    </source>
</reference>
<organism evidence="4 5">
    <name type="scientific">Deinococcus roseus</name>
    <dbReference type="NCBI Taxonomy" id="392414"/>
    <lineage>
        <taxon>Bacteria</taxon>
        <taxon>Thermotogati</taxon>
        <taxon>Deinococcota</taxon>
        <taxon>Deinococci</taxon>
        <taxon>Deinococcales</taxon>
        <taxon>Deinococcaceae</taxon>
        <taxon>Deinococcus</taxon>
    </lineage>
</organism>
<dbReference type="SMART" id="SM00642">
    <property type="entry name" value="Aamy"/>
    <property type="match status" value="1"/>
</dbReference>
<sequence length="523" mass="57845">MKSSKTFASLVLTGLLTLSGAASSQNLRPPLTVQQDHWAAHTVVYQIFVRSFQDSDGDGTGDLKGITSRLEYLKSLGVGALWLMPIYPSPSYHGYDVTEQQDVNPDYGTLADFDALVAAAHRLGLRVVLDWVPNHTSSQHPWFQQALNPASSFRDWYIWRKDNPGWTQPWSGEGQTWHKKGDAYYYGVFWSEMPDLNWKNAAVQKAMSEAARFWLNRGIDGFRVDASRHLIESDTDNAPDSLENLEWVRTFTRQVKAVRPDALVLTEAWTSVANVAKYFLDGEGEDMGFNFDLQVALLEGIKTGNAAPIEQVLDQVTLHYPSGALDGIFISNHDLVRPELTLSEAKVAASLLMTLPGTPILYYGQEIGMPNGSGTADEHKRTPMRWTTEGRAGFSTYFPWQIFSTREPQVSVQAQQDTPGSLLRHYQQMIQLRNQHPALQTGGHLSLVSPAGTLSFIRFLPNQVLLVSINLTEQGQQIQLALSGTPYQNSQGSGVLNGLNVSAGRVSGMLEGHGVSVVSLLEP</sequence>
<dbReference type="SUPFAM" id="SSF51445">
    <property type="entry name" value="(Trans)glycosidases"/>
    <property type="match status" value="1"/>
</dbReference>
<evidence type="ECO:0000259" key="3">
    <source>
        <dbReference type="SMART" id="SM00642"/>
    </source>
</evidence>
<gene>
    <name evidence="4" type="ORF">GCM10008938_11680</name>
</gene>
<dbReference type="EMBL" id="BMOD01000003">
    <property type="protein sequence ID" value="GGJ27226.1"/>
    <property type="molecule type" value="Genomic_DNA"/>
</dbReference>
<comment type="caution">
    <text evidence="4">The sequence shown here is derived from an EMBL/GenBank/DDBJ whole genome shotgun (WGS) entry which is preliminary data.</text>
</comment>
<dbReference type="Pfam" id="PF00128">
    <property type="entry name" value="Alpha-amylase"/>
    <property type="match status" value="1"/>
</dbReference>
<keyword evidence="2" id="KW-0732">Signal</keyword>
<accession>A0ABQ2CWE7</accession>
<dbReference type="CDD" id="cd11316">
    <property type="entry name" value="AmyAc_bac2_AmyA"/>
    <property type="match status" value="1"/>
</dbReference>
<dbReference type="InterPro" id="IPR017853">
    <property type="entry name" value="GH"/>
</dbReference>
<dbReference type="PANTHER" id="PTHR10357:SF179">
    <property type="entry name" value="NEUTRAL AND BASIC AMINO ACID TRANSPORT PROTEIN RBAT"/>
    <property type="match status" value="1"/>
</dbReference>
<dbReference type="Proteomes" id="UP000632222">
    <property type="component" value="Unassembled WGS sequence"/>
</dbReference>
<comment type="similarity">
    <text evidence="1">Belongs to the glycosyl hydrolase 13 family.</text>
</comment>
<dbReference type="Gene3D" id="3.20.20.80">
    <property type="entry name" value="Glycosidases"/>
    <property type="match status" value="1"/>
</dbReference>
<feature type="chain" id="PRO_5047244254" evidence="2">
    <location>
        <begin position="25"/>
        <end position="523"/>
    </location>
</feature>
<feature type="domain" description="Glycosyl hydrolase family 13 catalytic" evidence="3">
    <location>
        <begin position="46"/>
        <end position="433"/>
    </location>
</feature>
<dbReference type="Gene3D" id="3.90.400.10">
    <property type="entry name" value="Oligo-1,6-glucosidase, Domain 2"/>
    <property type="match status" value="1"/>
</dbReference>
<dbReference type="RefSeq" id="WP_189001304.1">
    <property type="nucleotide sequence ID" value="NZ_BMOD01000003.1"/>
</dbReference>
<proteinExistence type="inferred from homology"/>
<dbReference type="PANTHER" id="PTHR10357">
    <property type="entry name" value="ALPHA-AMYLASE FAMILY MEMBER"/>
    <property type="match status" value="1"/>
</dbReference>